<feature type="region of interest" description="Disordered" evidence="5">
    <location>
        <begin position="90"/>
        <end position="111"/>
    </location>
</feature>
<dbReference type="GO" id="GO:0033314">
    <property type="term" value="P:mitotic DNA replication checkpoint signaling"/>
    <property type="evidence" value="ECO:0007669"/>
    <property type="project" value="TreeGrafter"/>
</dbReference>
<dbReference type="KEGG" id="gfs:119643161"/>
<evidence type="ECO:0000256" key="3">
    <source>
        <dbReference type="ARBA" id="ARBA00023242"/>
    </source>
</evidence>
<keyword evidence="3 4" id="KW-0539">Nucleus</keyword>
<evidence type="ECO:0000256" key="2">
    <source>
        <dbReference type="ARBA" id="ARBA00023125"/>
    </source>
</evidence>
<dbReference type="GO" id="GO:0005664">
    <property type="term" value="C:nuclear origin of replication recognition complex"/>
    <property type="evidence" value="ECO:0007669"/>
    <property type="project" value="TreeGrafter"/>
</dbReference>
<evidence type="ECO:0000256" key="5">
    <source>
        <dbReference type="SAM" id="MobiDB-lite"/>
    </source>
</evidence>
<dbReference type="GO" id="GO:0006270">
    <property type="term" value="P:DNA replication initiation"/>
    <property type="evidence" value="ECO:0007669"/>
    <property type="project" value="TreeGrafter"/>
</dbReference>
<accession>A0A9C5ZLN9</accession>
<dbReference type="PANTHER" id="PTHR10763">
    <property type="entry name" value="CELL DIVISION CONTROL PROTEIN 6-RELATED"/>
    <property type="match status" value="1"/>
</dbReference>
<dbReference type="InterPro" id="IPR041083">
    <property type="entry name" value="AAA_lid_10"/>
</dbReference>
<sequence length="143" mass="15455">MRAQKGTDSTNTVDLPERVLTGKVISILGLTRLTFQPYSHKQSQEIVTGRLGGSEAFKGDAIQLVARKVAAVSGDARRTLDICRRATEVADSSKDENSNFPASELNTPGPTVQGWRSAIGSSLVPHDIKYVEYNSVPLSVELL</sequence>
<comment type="similarity">
    <text evidence="4">Belongs to the ORC1 family.</text>
</comment>
<evidence type="ECO:0000313" key="8">
    <source>
        <dbReference type="RefSeq" id="XP_037898435.1"/>
    </source>
</evidence>
<gene>
    <name evidence="8" type="primary">LOC119643161</name>
</gene>
<reference evidence="8" key="1">
    <citation type="submission" date="2025-08" db="UniProtKB">
        <authorList>
            <consortium name="RefSeq"/>
        </authorList>
    </citation>
    <scope>IDENTIFICATION</scope>
    <source>
        <tissue evidence="8">Whole body pupa</tissue>
    </source>
</reference>
<dbReference type="GO" id="GO:0003688">
    <property type="term" value="F:DNA replication origin binding"/>
    <property type="evidence" value="ECO:0007669"/>
    <property type="project" value="TreeGrafter"/>
</dbReference>
<dbReference type="GeneID" id="119643161"/>
<dbReference type="Gene3D" id="1.10.8.60">
    <property type="match status" value="1"/>
</dbReference>
<dbReference type="AlphaFoldDB" id="A0A9C5ZLN9"/>
<proteinExistence type="inferred from homology"/>
<keyword evidence="4" id="KW-0067">ATP-binding</keyword>
<name>A0A9C5ZLN9_9MUSC</name>
<organism evidence="7 8">
    <name type="scientific">Glossina fuscipes</name>
    <dbReference type="NCBI Taxonomy" id="7396"/>
    <lineage>
        <taxon>Eukaryota</taxon>
        <taxon>Metazoa</taxon>
        <taxon>Ecdysozoa</taxon>
        <taxon>Arthropoda</taxon>
        <taxon>Hexapoda</taxon>
        <taxon>Insecta</taxon>
        <taxon>Pterygota</taxon>
        <taxon>Neoptera</taxon>
        <taxon>Endopterygota</taxon>
        <taxon>Diptera</taxon>
        <taxon>Brachycera</taxon>
        <taxon>Muscomorpha</taxon>
        <taxon>Hippoboscoidea</taxon>
        <taxon>Glossinidae</taxon>
        <taxon>Glossina</taxon>
    </lineage>
</organism>
<evidence type="ECO:0000256" key="1">
    <source>
        <dbReference type="ARBA" id="ARBA00004123"/>
    </source>
</evidence>
<feature type="domain" description="AAA lid" evidence="6">
    <location>
        <begin position="56"/>
        <end position="92"/>
    </location>
</feature>
<feature type="compositionally biased region" description="Polar residues" evidence="5">
    <location>
        <begin position="98"/>
        <end position="110"/>
    </location>
</feature>
<dbReference type="SUPFAM" id="SSF52540">
    <property type="entry name" value="P-loop containing nucleoside triphosphate hydrolases"/>
    <property type="match status" value="1"/>
</dbReference>
<evidence type="ECO:0000256" key="4">
    <source>
        <dbReference type="RuleBase" id="RU365058"/>
    </source>
</evidence>
<comment type="function">
    <text evidence="4">Component of the origin recognition complex (ORC) that binds origins of replication. DNA-binding is ATP-dependent, however specific DNA sequences that define origins of replication have not been identified so far. ORC is required to assemble the pre-replication complex necessary to initiate DNA replication.</text>
</comment>
<comment type="subunit">
    <text evidence="4">ORC is composed of six subunits.</text>
</comment>
<keyword evidence="4" id="KW-0235">DNA replication</keyword>
<dbReference type="InterPro" id="IPR050311">
    <property type="entry name" value="ORC1/CDC6"/>
</dbReference>
<protein>
    <recommendedName>
        <fullName evidence="4">Origin recognition complex subunit 1</fullName>
    </recommendedName>
</protein>
<dbReference type="Proteomes" id="UP000092443">
    <property type="component" value="Unplaced"/>
</dbReference>
<dbReference type="RefSeq" id="XP_037898435.1">
    <property type="nucleotide sequence ID" value="XM_038042507.1"/>
</dbReference>
<comment type="subcellular location">
    <subcellularLocation>
        <location evidence="1 4">Nucleus</location>
    </subcellularLocation>
</comment>
<keyword evidence="4" id="KW-0547">Nucleotide-binding</keyword>
<evidence type="ECO:0000313" key="7">
    <source>
        <dbReference type="Proteomes" id="UP000092443"/>
    </source>
</evidence>
<dbReference type="Pfam" id="PF17872">
    <property type="entry name" value="AAA_lid_10"/>
    <property type="match status" value="1"/>
</dbReference>
<dbReference type="PANTHER" id="PTHR10763:SF23">
    <property type="entry name" value="ORIGIN RECOGNITION COMPLEX SUBUNIT 1"/>
    <property type="match status" value="1"/>
</dbReference>
<dbReference type="InterPro" id="IPR027417">
    <property type="entry name" value="P-loop_NTPase"/>
</dbReference>
<keyword evidence="7" id="KW-1185">Reference proteome</keyword>
<dbReference type="GO" id="GO:0005524">
    <property type="term" value="F:ATP binding"/>
    <property type="evidence" value="ECO:0007669"/>
    <property type="project" value="UniProtKB-KW"/>
</dbReference>
<evidence type="ECO:0000259" key="6">
    <source>
        <dbReference type="Pfam" id="PF17872"/>
    </source>
</evidence>
<keyword evidence="2 4" id="KW-0238">DNA-binding</keyword>